<gene>
    <name evidence="2" type="ORF">PAXINDRAFT_182085</name>
</gene>
<feature type="region of interest" description="Disordered" evidence="1">
    <location>
        <begin position="471"/>
        <end position="494"/>
    </location>
</feature>
<evidence type="ECO:0000256" key="1">
    <source>
        <dbReference type="SAM" id="MobiDB-lite"/>
    </source>
</evidence>
<protein>
    <submittedName>
        <fullName evidence="2">Uncharacterized protein</fullName>
    </submittedName>
</protein>
<feature type="compositionally biased region" description="Basic and acidic residues" evidence="1">
    <location>
        <begin position="481"/>
        <end position="494"/>
    </location>
</feature>
<sequence length="494" mass="56750">MFSFLSTSASPPVQLDLPREIDSTAVPAVHADMLEQPSRYQGQCLDDAHAYPRRIRDEKAKAAALESAVQHPQHGEFLGLADQQIWEDNVVLYRRVRVLEMQVLEMQFIASTTPTIEEEMAVLKAERDTLIAERDELLRLDEKHTNDYFILDEKKTQVEKMLRAERRSSRHDAFKYHIELKDMKDTIGNLLDEATNSKSQTEKEHRIVLEEAFRAEKDAMAGQLEHYKMRVSTLEAVNRRDKDAKDATDALHQLTVDCLLKEKKELQSRIRGLEEQSLASCASSTEQCNAIIQAELDGLRRLEEVRSIDSATRREEHLRVQSKLDWEKYRRRDDFLLTYTHLIDVDEVIATYEDQREIALKEILYYRALFDDVYRSVDTIREEVLIPPEELRSTETVPEFVASTTSLPFGDGDTSSRSISSSTPELESDYDEQSSSNGLSPTLARYLRFEHEDKADLVLECDDVDPLQLEGRSVDVVATDSPKHPEKPTTMRTS</sequence>
<reference evidence="2 3" key="1">
    <citation type="submission" date="2014-06" db="EMBL/GenBank/DDBJ databases">
        <authorList>
            <consortium name="DOE Joint Genome Institute"/>
            <person name="Kuo A."/>
            <person name="Kohler A."/>
            <person name="Nagy L.G."/>
            <person name="Floudas D."/>
            <person name="Copeland A."/>
            <person name="Barry K.W."/>
            <person name="Cichocki N."/>
            <person name="Veneault-Fourrey C."/>
            <person name="LaButti K."/>
            <person name="Lindquist E.A."/>
            <person name="Lipzen A."/>
            <person name="Lundell T."/>
            <person name="Morin E."/>
            <person name="Murat C."/>
            <person name="Sun H."/>
            <person name="Tunlid A."/>
            <person name="Henrissat B."/>
            <person name="Grigoriev I.V."/>
            <person name="Hibbett D.S."/>
            <person name="Martin F."/>
            <person name="Nordberg H.P."/>
            <person name="Cantor M.N."/>
            <person name="Hua S.X."/>
        </authorList>
    </citation>
    <scope>NUCLEOTIDE SEQUENCE [LARGE SCALE GENOMIC DNA]</scope>
    <source>
        <strain evidence="2 3">ATCC 200175</strain>
    </source>
</reference>
<dbReference type="AlphaFoldDB" id="A0A0C9TQ71"/>
<dbReference type="Proteomes" id="UP000053647">
    <property type="component" value="Unassembled WGS sequence"/>
</dbReference>
<dbReference type="HOGENOM" id="CLU_552200_0_0_1"/>
<keyword evidence="3" id="KW-1185">Reference proteome</keyword>
<evidence type="ECO:0000313" key="3">
    <source>
        <dbReference type="Proteomes" id="UP000053647"/>
    </source>
</evidence>
<accession>A0A0C9TQ71</accession>
<organism evidence="2 3">
    <name type="scientific">Paxillus involutus ATCC 200175</name>
    <dbReference type="NCBI Taxonomy" id="664439"/>
    <lineage>
        <taxon>Eukaryota</taxon>
        <taxon>Fungi</taxon>
        <taxon>Dikarya</taxon>
        <taxon>Basidiomycota</taxon>
        <taxon>Agaricomycotina</taxon>
        <taxon>Agaricomycetes</taxon>
        <taxon>Agaricomycetidae</taxon>
        <taxon>Boletales</taxon>
        <taxon>Paxilineae</taxon>
        <taxon>Paxillaceae</taxon>
        <taxon>Paxillus</taxon>
    </lineage>
</organism>
<name>A0A0C9TQ71_PAXIN</name>
<dbReference type="OrthoDB" id="2701480at2759"/>
<evidence type="ECO:0000313" key="2">
    <source>
        <dbReference type="EMBL" id="KIJ09932.1"/>
    </source>
</evidence>
<dbReference type="EMBL" id="KN819425">
    <property type="protein sequence ID" value="KIJ09932.1"/>
    <property type="molecule type" value="Genomic_DNA"/>
</dbReference>
<feature type="region of interest" description="Disordered" evidence="1">
    <location>
        <begin position="404"/>
        <end position="438"/>
    </location>
</feature>
<proteinExistence type="predicted"/>
<reference evidence="3" key="2">
    <citation type="submission" date="2015-01" db="EMBL/GenBank/DDBJ databases">
        <title>Evolutionary Origins and Diversification of the Mycorrhizal Mutualists.</title>
        <authorList>
            <consortium name="DOE Joint Genome Institute"/>
            <consortium name="Mycorrhizal Genomics Consortium"/>
            <person name="Kohler A."/>
            <person name="Kuo A."/>
            <person name="Nagy L.G."/>
            <person name="Floudas D."/>
            <person name="Copeland A."/>
            <person name="Barry K.W."/>
            <person name="Cichocki N."/>
            <person name="Veneault-Fourrey C."/>
            <person name="LaButti K."/>
            <person name="Lindquist E.A."/>
            <person name="Lipzen A."/>
            <person name="Lundell T."/>
            <person name="Morin E."/>
            <person name="Murat C."/>
            <person name="Riley R."/>
            <person name="Ohm R."/>
            <person name="Sun H."/>
            <person name="Tunlid A."/>
            <person name="Henrissat B."/>
            <person name="Grigoriev I.V."/>
            <person name="Hibbett D.S."/>
            <person name="Martin F."/>
        </authorList>
    </citation>
    <scope>NUCLEOTIDE SEQUENCE [LARGE SCALE GENOMIC DNA]</scope>
    <source>
        <strain evidence="3">ATCC 200175</strain>
    </source>
</reference>